<keyword evidence="2" id="KW-1185">Reference proteome</keyword>
<dbReference type="Proteomes" id="UP000772434">
    <property type="component" value="Unassembled WGS sequence"/>
</dbReference>
<proteinExistence type="predicted"/>
<reference evidence="1" key="1">
    <citation type="submission" date="2020-11" db="EMBL/GenBank/DDBJ databases">
        <authorList>
            <consortium name="DOE Joint Genome Institute"/>
            <person name="Ahrendt S."/>
            <person name="Riley R."/>
            <person name="Andreopoulos W."/>
            <person name="Labutti K."/>
            <person name="Pangilinan J."/>
            <person name="Ruiz-Duenas F.J."/>
            <person name="Barrasa J.M."/>
            <person name="Sanchez-Garcia M."/>
            <person name="Camarero S."/>
            <person name="Miyauchi S."/>
            <person name="Serrano A."/>
            <person name="Linde D."/>
            <person name="Babiker R."/>
            <person name="Drula E."/>
            <person name="Ayuso-Fernandez I."/>
            <person name="Pacheco R."/>
            <person name="Padilla G."/>
            <person name="Ferreira P."/>
            <person name="Barriuso J."/>
            <person name="Kellner H."/>
            <person name="Castanera R."/>
            <person name="Alfaro M."/>
            <person name="Ramirez L."/>
            <person name="Pisabarro A.G."/>
            <person name="Kuo A."/>
            <person name="Tritt A."/>
            <person name="Lipzen A."/>
            <person name="He G."/>
            <person name="Yan M."/>
            <person name="Ng V."/>
            <person name="Cullen D."/>
            <person name="Martin F."/>
            <person name="Rosso M.-N."/>
            <person name="Henrissat B."/>
            <person name="Hibbett D."/>
            <person name="Martinez A.T."/>
            <person name="Grigoriev I.V."/>
        </authorList>
    </citation>
    <scope>NUCLEOTIDE SEQUENCE</scope>
    <source>
        <strain evidence="1">AH 40177</strain>
    </source>
</reference>
<dbReference type="OrthoDB" id="3182677at2759"/>
<gene>
    <name evidence="1" type="ORF">BDP27DRAFT_1453827</name>
</gene>
<sequence>MPLNLDQESDQKDPVSLFLSTLTWKDHGDDVGPFIVNIKRHLHRSTCVRGRSSRVFELRTLWLKKAPAEPLTIAPKHAAGDSVEPPPLTVDWAPSQHPLVFKVKSGVLAVMKSPWVSVLGAVLEPMARRDCSGMFRLPKHSHLFGHSIRMAAPLQTTSSFRLLIST</sequence>
<accession>A0A9P5P4L2</accession>
<name>A0A9P5P4L2_9AGAR</name>
<dbReference type="EMBL" id="JADNRY010000357">
    <property type="protein sequence ID" value="KAF9058709.1"/>
    <property type="molecule type" value="Genomic_DNA"/>
</dbReference>
<evidence type="ECO:0000313" key="1">
    <source>
        <dbReference type="EMBL" id="KAF9058709.1"/>
    </source>
</evidence>
<evidence type="ECO:0000313" key="2">
    <source>
        <dbReference type="Proteomes" id="UP000772434"/>
    </source>
</evidence>
<comment type="caution">
    <text evidence="1">The sequence shown here is derived from an EMBL/GenBank/DDBJ whole genome shotgun (WGS) entry which is preliminary data.</text>
</comment>
<organism evidence="1 2">
    <name type="scientific">Rhodocollybia butyracea</name>
    <dbReference type="NCBI Taxonomy" id="206335"/>
    <lineage>
        <taxon>Eukaryota</taxon>
        <taxon>Fungi</taxon>
        <taxon>Dikarya</taxon>
        <taxon>Basidiomycota</taxon>
        <taxon>Agaricomycotina</taxon>
        <taxon>Agaricomycetes</taxon>
        <taxon>Agaricomycetidae</taxon>
        <taxon>Agaricales</taxon>
        <taxon>Marasmiineae</taxon>
        <taxon>Omphalotaceae</taxon>
        <taxon>Rhodocollybia</taxon>
    </lineage>
</organism>
<dbReference type="AlphaFoldDB" id="A0A9P5P4L2"/>
<protein>
    <submittedName>
        <fullName evidence="1">Uncharacterized protein</fullName>
    </submittedName>
</protein>